<feature type="domain" description="Serine aminopeptidase S33" evidence="8">
    <location>
        <begin position="121"/>
        <end position="366"/>
    </location>
</feature>
<evidence type="ECO:0000256" key="3">
    <source>
        <dbReference type="ARBA" id="ARBA00021843"/>
    </source>
</evidence>
<name>A0AAU7QMZ0_9GAMM</name>
<dbReference type="InterPro" id="IPR022742">
    <property type="entry name" value="Hydrolase_4"/>
</dbReference>
<dbReference type="PANTHER" id="PTHR43722">
    <property type="entry name" value="PROLINE IMINOPEPTIDASE"/>
    <property type="match status" value="1"/>
</dbReference>
<accession>A0AAU7QMZ0</accession>
<dbReference type="Gene3D" id="3.40.50.1820">
    <property type="entry name" value="alpha/beta hydrolase"/>
    <property type="match status" value="1"/>
</dbReference>
<proteinExistence type="predicted"/>
<dbReference type="EMBL" id="CP157948">
    <property type="protein sequence ID" value="XBS90799.1"/>
    <property type="molecule type" value="Genomic_DNA"/>
</dbReference>
<evidence type="ECO:0000256" key="1">
    <source>
        <dbReference type="ARBA" id="ARBA00001585"/>
    </source>
</evidence>
<dbReference type="PRINTS" id="PR00793">
    <property type="entry name" value="PROAMNOPTASE"/>
</dbReference>
<dbReference type="Pfam" id="PF12146">
    <property type="entry name" value="Hydrolase_4"/>
    <property type="match status" value="1"/>
</dbReference>
<reference evidence="9" key="1">
    <citation type="submission" date="2024-06" db="EMBL/GenBank/DDBJ databases">
        <authorList>
            <person name="Sun Y."/>
        </authorList>
    </citation>
    <scope>NUCLEOTIDE SEQUENCE</scope>
    <source>
        <strain evidence="9">IGA1.0</strain>
    </source>
</reference>
<organism evidence="9">
    <name type="scientific">Rhodanobacter sp. IGA1.0</name>
    <dbReference type="NCBI Taxonomy" id="3158582"/>
    <lineage>
        <taxon>Bacteria</taxon>
        <taxon>Pseudomonadati</taxon>
        <taxon>Pseudomonadota</taxon>
        <taxon>Gammaproteobacteria</taxon>
        <taxon>Lysobacterales</taxon>
        <taxon>Rhodanobacteraceae</taxon>
        <taxon>Rhodanobacter</taxon>
    </lineage>
</organism>
<evidence type="ECO:0000256" key="6">
    <source>
        <dbReference type="ARBA" id="ARBA00029605"/>
    </source>
</evidence>
<evidence type="ECO:0000256" key="5">
    <source>
        <dbReference type="ARBA" id="ARBA00022801"/>
    </source>
</evidence>
<keyword evidence="4" id="KW-0963">Cytoplasm</keyword>
<dbReference type="GO" id="GO:0005737">
    <property type="term" value="C:cytoplasm"/>
    <property type="evidence" value="ECO:0007669"/>
    <property type="project" value="InterPro"/>
</dbReference>
<feature type="chain" id="PRO_5043470579" description="Proline iminopeptidase" evidence="7">
    <location>
        <begin position="26"/>
        <end position="397"/>
    </location>
</feature>
<dbReference type="SUPFAM" id="SSF53474">
    <property type="entry name" value="alpha/beta-Hydrolases"/>
    <property type="match status" value="1"/>
</dbReference>
<dbReference type="RefSeq" id="WP_350016753.1">
    <property type="nucleotide sequence ID" value="NZ_CP157948.1"/>
</dbReference>
<comment type="catalytic activity">
    <reaction evidence="1">
        <text>Release of N-terminal proline from a peptide.</text>
        <dbReference type="EC" id="3.4.11.5"/>
    </reaction>
</comment>
<protein>
    <recommendedName>
        <fullName evidence="3">Proline iminopeptidase</fullName>
        <ecNumber evidence="2">3.4.11.5</ecNumber>
    </recommendedName>
    <alternativeName>
        <fullName evidence="6">Prolyl aminopeptidase</fullName>
    </alternativeName>
</protein>
<evidence type="ECO:0000256" key="4">
    <source>
        <dbReference type="ARBA" id="ARBA00022490"/>
    </source>
</evidence>
<evidence type="ECO:0000256" key="2">
    <source>
        <dbReference type="ARBA" id="ARBA00012568"/>
    </source>
</evidence>
<evidence type="ECO:0000313" key="9">
    <source>
        <dbReference type="EMBL" id="XBS90799.1"/>
    </source>
</evidence>
<dbReference type="InterPro" id="IPR002410">
    <property type="entry name" value="Peptidase_S33"/>
</dbReference>
<dbReference type="AlphaFoldDB" id="A0AAU7QMZ0"/>
<dbReference type="GO" id="GO:0004177">
    <property type="term" value="F:aminopeptidase activity"/>
    <property type="evidence" value="ECO:0007669"/>
    <property type="project" value="UniProtKB-EC"/>
</dbReference>
<feature type="signal peptide" evidence="7">
    <location>
        <begin position="1"/>
        <end position="25"/>
    </location>
</feature>
<dbReference type="PANTHER" id="PTHR43722:SF1">
    <property type="entry name" value="PROLINE IMINOPEPTIDASE"/>
    <property type="match status" value="1"/>
</dbReference>
<dbReference type="GO" id="GO:0006508">
    <property type="term" value="P:proteolysis"/>
    <property type="evidence" value="ECO:0007669"/>
    <property type="project" value="InterPro"/>
</dbReference>
<dbReference type="InterPro" id="IPR005944">
    <property type="entry name" value="Pro_iminopeptidase"/>
</dbReference>
<dbReference type="InterPro" id="IPR029058">
    <property type="entry name" value="AB_hydrolase_fold"/>
</dbReference>
<keyword evidence="7" id="KW-0732">Signal</keyword>
<evidence type="ECO:0000259" key="8">
    <source>
        <dbReference type="Pfam" id="PF12146"/>
    </source>
</evidence>
<keyword evidence="5 9" id="KW-0378">Hydrolase</keyword>
<sequence>MSMFRTAFLLLAMAALGAPWRDASAAQATAASSAAPVASSGAAAEMISRAEVSRIIGNTRRIVSPNGVDERIKLRIGGIDQWLSIRGRDRRNPILLFLHGGPAAVTMPASYTYQSPWEDFFTVVQWDQRGAGKTYAANTEQQMSPGMTIEGMTDDAAQVVQYLHRHYGKRKIFLLGHSWGTVLGTRLARQHPDWFHAYIGVGQVVNVRRNEEIGFAFALRAAKADHNPQAVRELEALMPYPGTVPMTLQRIGTRSKWETYYGGLTHGRKDFSYEADAEGLSPDYDQAELDAIGKGSVYTLNHLLQPLLDVDLDDMTDFGCPVILFVGQHDYTTSHELAEQWFGRIHAPSKHMVLFADSAHMVMQEQPGRFLMHLVTDALPLAQKLGDAAPAEVTRGD</sequence>
<gene>
    <name evidence="9" type="ORF">ABNK63_03920</name>
</gene>
<dbReference type="EC" id="3.4.11.5" evidence="2"/>
<evidence type="ECO:0000256" key="7">
    <source>
        <dbReference type="SAM" id="SignalP"/>
    </source>
</evidence>